<evidence type="ECO:0000313" key="3">
    <source>
        <dbReference type="Proteomes" id="UP001501721"/>
    </source>
</evidence>
<keyword evidence="3" id="KW-1185">Reference proteome</keyword>
<dbReference type="EMBL" id="BAAATL010000049">
    <property type="protein sequence ID" value="GAA2510240.1"/>
    <property type="molecule type" value="Genomic_DNA"/>
</dbReference>
<name>A0ABN3N132_9ACTN</name>
<evidence type="ECO:0000313" key="2">
    <source>
        <dbReference type="EMBL" id="GAA2510240.1"/>
    </source>
</evidence>
<organism evidence="2 3">
    <name type="scientific">Streptomyces graminearus</name>
    <dbReference type="NCBI Taxonomy" id="284030"/>
    <lineage>
        <taxon>Bacteria</taxon>
        <taxon>Bacillati</taxon>
        <taxon>Actinomycetota</taxon>
        <taxon>Actinomycetes</taxon>
        <taxon>Kitasatosporales</taxon>
        <taxon>Streptomycetaceae</taxon>
        <taxon>Streptomyces</taxon>
    </lineage>
</organism>
<sequence>MPQRPKRIGPAGAQDAFRRSTARSPLMITETSDTLALGNPRDADDTGIRPLRRLTRTPPGPPAPSAPPKTPDQGHTRQYA</sequence>
<dbReference type="Proteomes" id="UP001501721">
    <property type="component" value="Unassembled WGS sequence"/>
</dbReference>
<feature type="region of interest" description="Disordered" evidence="1">
    <location>
        <begin position="1"/>
        <end position="80"/>
    </location>
</feature>
<gene>
    <name evidence="2" type="ORF">GCM10010422_72400</name>
</gene>
<comment type="caution">
    <text evidence="2">The sequence shown here is derived from an EMBL/GenBank/DDBJ whole genome shotgun (WGS) entry which is preliminary data.</text>
</comment>
<proteinExistence type="predicted"/>
<evidence type="ECO:0000256" key="1">
    <source>
        <dbReference type="SAM" id="MobiDB-lite"/>
    </source>
</evidence>
<accession>A0ABN3N132</accession>
<protein>
    <submittedName>
        <fullName evidence="2">Uncharacterized protein</fullName>
    </submittedName>
</protein>
<feature type="compositionally biased region" description="Pro residues" evidence="1">
    <location>
        <begin position="58"/>
        <end position="70"/>
    </location>
</feature>
<reference evidence="2 3" key="1">
    <citation type="journal article" date="2019" name="Int. J. Syst. Evol. Microbiol.">
        <title>The Global Catalogue of Microorganisms (GCM) 10K type strain sequencing project: providing services to taxonomists for standard genome sequencing and annotation.</title>
        <authorList>
            <consortium name="The Broad Institute Genomics Platform"/>
            <consortium name="The Broad Institute Genome Sequencing Center for Infectious Disease"/>
            <person name="Wu L."/>
            <person name="Ma J."/>
        </authorList>
    </citation>
    <scope>NUCLEOTIDE SEQUENCE [LARGE SCALE GENOMIC DNA]</scope>
    <source>
        <strain evidence="2 3">JCM 6923</strain>
    </source>
</reference>